<dbReference type="EMBL" id="VBOX01000083">
    <property type="protein sequence ID" value="TMQ62355.1"/>
    <property type="molecule type" value="Genomic_DNA"/>
</dbReference>
<reference evidence="4 5" key="1">
    <citation type="journal article" date="2019" name="Nat. Microbiol.">
        <title>Mediterranean grassland soil C-N compound turnover is dependent on rainfall and depth, and is mediated by genomically divergent microorganisms.</title>
        <authorList>
            <person name="Diamond S."/>
            <person name="Andeer P.F."/>
            <person name="Li Z."/>
            <person name="Crits-Christoph A."/>
            <person name="Burstein D."/>
            <person name="Anantharaman K."/>
            <person name="Lane K.R."/>
            <person name="Thomas B.C."/>
            <person name="Pan C."/>
            <person name="Northen T.R."/>
            <person name="Banfield J.F."/>
        </authorList>
    </citation>
    <scope>NUCLEOTIDE SEQUENCE [LARGE SCALE GENOMIC DNA]</scope>
    <source>
        <strain evidence="2">WS_4</strain>
        <strain evidence="3">WS_7</strain>
    </source>
</reference>
<feature type="transmembrane region" description="Helical" evidence="1">
    <location>
        <begin position="12"/>
        <end position="33"/>
    </location>
</feature>
<evidence type="ECO:0000256" key="1">
    <source>
        <dbReference type="SAM" id="Phobius"/>
    </source>
</evidence>
<feature type="transmembrane region" description="Helical" evidence="1">
    <location>
        <begin position="248"/>
        <end position="271"/>
    </location>
</feature>
<protein>
    <submittedName>
        <fullName evidence="2">DUF2232 domain-containing protein</fullName>
    </submittedName>
</protein>
<dbReference type="PANTHER" id="PTHR41324:SF1">
    <property type="entry name" value="DUF2232 DOMAIN-CONTAINING PROTEIN"/>
    <property type="match status" value="1"/>
</dbReference>
<feature type="transmembrane region" description="Helical" evidence="1">
    <location>
        <begin position="283"/>
        <end position="305"/>
    </location>
</feature>
<keyword evidence="1" id="KW-0472">Membrane</keyword>
<gene>
    <name evidence="2" type="ORF">E6K74_06255</name>
    <name evidence="3" type="ORF">E6K77_07735</name>
</gene>
<dbReference type="InterPro" id="IPR018710">
    <property type="entry name" value="DUF2232"/>
</dbReference>
<evidence type="ECO:0000313" key="3">
    <source>
        <dbReference type="EMBL" id="TMQ62355.1"/>
    </source>
</evidence>
<proteinExistence type="predicted"/>
<dbReference type="EMBL" id="VBOU01000074">
    <property type="protein sequence ID" value="TMQ54349.1"/>
    <property type="molecule type" value="Genomic_DNA"/>
</dbReference>
<feature type="transmembrane region" description="Helical" evidence="1">
    <location>
        <begin position="61"/>
        <end position="80"/>
    </location>
</feature>
<organism evidence="2 5">
    <name type="scientific">Eiseniibacteriota bacterium</name>
    <dbReference type="NCBI Taxonomy" id="2212470"/>
    <lineage>
        <taxon>Bacteria</taxon>
        <taxon>Candidatus Eiseniibacteriota</taxon>
    </lineage>
</organism>
<feature type="transmembrane region" description="Helical" evidence="1">
    <location>
        <begin position="226"/>
        <end position="242"/>
    </location>
</feature>
<evidence type="ECO:0000313" key="4">
    <source>
        <dbReference type="Proteomes" id="UP000317366"/>
    </source>
</evidence>
<feature type="transmembrane region" description="Helical" evidence="1">
    <location>
        <begin position="110"/>
        <end position="130"/>
    </location>
</feature>
<evidence type="ECO:0000313" key="5">
    <source>
        <dbReference type="Proteomes" id="UP000319829"/>
    </source>
</evidence>
<dbReference type="Pfam" id="PF09991">
    <property type="entry name" value="DUF2232"/>
    <property type="match status" value="1"/>
</dbReference>
<evidence type="ECO:0000313" key="2">
    <source>
        <dbReference type="EMBL" id="TMQ54349.1"/>
    </source>
</evidence>
<dbReference type="Proteomes" id="UP000317366">
    <property type="component" value="Unassembled WGS sequence"/>
</dbReference>
<name>A0A538SSJ1_UNCEI</name>
<comment type="caution">
    <text evidence="2">The sequence shown here is derived from an EMBL/GenBank/DDBJ whole genome shotgun (WGS) entry which is preliminary data.</text>
</comment>
<sequence>MSSIAEPGRSLSLGNAFRAIGAILVGALLIAAANTDIPSPLPWVFGLLPLALLWLARKVGLLLGALAASSTLGALYASGIKEPHQLVFIAVLAAAGLLLAACARRGMPASVTASLAAALVLAVSAGYLLAGGMDELTRLLATRIGELKRMESEHRLSQTLGLSASEFNQALEQTGRVWTLLLPSLFALKWIVVIATNCWLASVLFQEDEGGFPAFSEFSVWRVHPVGAWVLALALLLMVTRWKPAFEAGVNLAFPLALAYVVQGFAVARYVAQAFHIRGLVQAAVLVLLVLMPILITTVLAVGLLDVWYDFRLRATSNPGAPLGGGRGMGD</sequence>
<keyword evidence="1" id="KW-1133">Transmembrane helix</keyword>
<dbReference type="PANTHER" id="PTHR41324">
    <property type="entry name" value="MEMBRANE PROTEIN-RELATED"/>
    <property type="match status" value="1"/>
</dbReference>
<feature type="transmembrane region" description="Helical" evidence="1">
    <location>
        <begin position="186"/>
        <end position="205"/>
    </location>
</feature>
<dbReference type="AlphaFoldDB" id="A0A538SSJ1"/>
<dbReference type="Proteomes" id="UP000319829">
    <property type="component" value="Unassembled WGS sequence"/>
</dbReference>
<feature type="transmembrane region" description="Helical" evidence="1">
    <location>
        <begin position="39"/>
        <end position="56"/>
    </location>
</feature>
<accession>A0A538SSJ1</accession>
<feature type="transmembrane region" description="Helical" evidence="1">
    <location>
        <begin position="86"/>
        <end position="103"/>
    </location>
</feature>
<keyword evidence="1" id="KW-0812">Transmembrane</keyword>